<evidence type="ECO:0000313" key="4">
    <source>
        <dbReference type="Proteomes" id="UP000696485"/>
    </source>
</evidence>
<sequence>MQVVMNIGIIIFWSLKSTLKPTRKWTFVSAVFVALLLLFSVMVFKDLAGGDSPIVMMWFVSGVHVLLAIMIIFEAFFAWHTDFSLPEYNAAYEASIQPTGVYLYRPRAVDAEVPAPTEATVTESGPTSLHQFYLNQSDRRDELPRYQRYKPANAAVIIDMANLDGEVAAEDALHPSERQPDFVPLESAAIMDESDPRTSASPSPLPPVALPTSEPPSYTP</sequence>
<proteinExistence type="predicted"/>
<keyword evidence="2" id="KW-1133">Transmembrane helix</keyword>
<gene>
    <name evidence="3" type="ORF">BG006_000023</name>
</gene>
<feature type="transmembrane region" description="Helical" evidence="2">
    <location>
        <begin position="25"/>
        <end position="44"/>
    </location>
</feature>
<keyword evidence="2" id="KW-0472">Membrane</keyword>
<keyword evidence="2" id="KW-0812">Transmembrane</keyword>
<reference evidence="3" key="1">
    <citation type="journal article" date="2020" name="Fungal Divers.">
        <title>Resolving the Mortierellaceae phylogeny through synthesis of multi-gene phylogenetics and phylogenomics.</title>
        <authorList>
            <person name="Vandepol N."/>
            <person name="Liber J."/>
            <person name="Desiro A."/>
            <person name="Na H."/>
            <person name="Kennedy M."/>
            <person name="Barry K."/>
            <person name="Grigoriev I.V."/>
            <person name="Miller A.N."/>
            <person name="O'Donnell K."/>
            <person name="Stajich J.E."/>
            <person name="Bonito G."/>
        </authorList>
    </citation>
    <scope>NUCLEOTIDE SEQUENCE</scope>
    <source>
        <strain evidence="3">NVP1</strain>
    </source>
</reference>
<evidence type="ECO:0000256" key="1">
    <source>
        <dbReference type="SAM" id="MobiDB-lite"/>
    </source>
</evidence>
<feature type="transmembrane region" description="Helical" evidence="2">
    <location>
        <begin position="56"/>
        <end position="79"/>
    </location>
</feature>
<keyword evidence="4" id="KW-1185">Reference proteome</keyword>
<accession>A0A9P5STR3</accession>
<name>A0A9P5STR3_9FUNG</name>
<evidence type="ECO:0000313" key="3">
    <source>
        <dbReference type="EMBL" id="KAF9338424.1"/>
    </source>
</evidence>
<dbReference type="EMBL" id="JAAAUY010000001">
    <property type="protein sequence ID" value="KAF9338424.1"/>
    <property type="molecule type" value="Genomic_DNA"/>
</dbReference>
<protein>
    <submittedName>
        <fullName evidence="3">Uncharacterized protein</fullName>
    </submittedName>
</protein>
<feature type="compositionally biased region" description="Pro residues" evidence="1">
    <location>
        <begin position="203"/>
        <end position="220"/>
    </location>
</feature>
<feature type="region of interest" description="Disordered" evidence="1">
    <location>
        <begin position="174"/>
        <end position="220"/>
    </location>
</feature>
<organism evidence="3 4">
    <name type="scientific">Podila minutissima</name>
    <dbReference type="NCBI Taxonomy" id="64525"/>
    <lineage>
        <taxon>Eukaryota</taxon>
        <taxon>Fungi</taxon>
        <taxon>Fungi incertae sedis</taxon>
        <taxon>Mucoromycota</taxon>
        <taxon>Mortierellomycotina</taxon>
        <taxon>Mortierellomycetes</taxon>
        <taxon>Mortierellales</taxon>
        <taxon>Mortierellaceae</taxon>
        <taxon>Podila</taxon>
    </lineage>
</organism>
<dbReference type="Proteomes" id="UP000696485">
    <property type="component" value="Unassembled WGS sequence"/>
</dbReference>
<evidence type="ECO:0000256" key="2">
    <source>
        <dbReference type="SAM" id="Phobius"/>
    </source>
</evidence>
<comment type="caution">
    <text evidence="3">The sequence shown here is derived from an EMBL/GenBank/DDBJ whole genome shotgun (WGS) entry which is preliminary data.</text>
</comment>
<dbReference type="AlphaFoldDB" id="A0A9P5STR3"/>